<dbReference type="EMBL" id="CAJVQA010016192">
    <property type="protein sequence ID" value="CAG8741561.1"/>
    <property type="molecule type" value="Genomic_DNA"/>
</dbReference>
<gene>
    <name evidence="1" type="ORF">CPELLU_LOCUS14120</name>
</gene>
<evidence type="ECO:0000313" key="2">
    <source>
        <dbReference type="Proteomes" id="UP000789759"/>
    </source>
</evidence>
<comment type="caution">
    <text evidence="1">The sequence shown here is derived from an EMBL/GenBank/DDBJ whole genome shotgun (WGS) entry which is preliminary data.</text>
</comment>
<name>A0A9N9IPG3_9GLOM</name>
<evidence type="ECO:0000313" key="1">
    <source>
        <dbReference type="EMBL" id="CAG8741561.1"/>
    </source>
</evidence>
<sequence>EIEEVELEKTFNPNINTDVQISEIEEPNTESSDRYTSDVWHYVNKNDPKCRYCLTCKFIFSPKTSTSSIRDHLVKHNLLTQKSPVQMHSEKEQLE</sequence>
<protein>
    <submittedName>
        <fullName evidence="1">9762_t:CDS:1</fullName>
    </submittedName>
</protein>
<accession>A0A9N9IPG3</accession>
<dbReference type="AlphaFoldDB" id="A0A9N9IPG3"/>
<organism evidence="1 2">
    <name type="scientific">Cetraspora pellucida</name>
    <dbReference type="NCBI Taxonomy" id="1433469"/>
    <lineage>
        <taxon>Eukaryota</taxon>
        <taxon>Fungi</taxon>
        <taxon>Fungi incertae sedis</taxon>
        <taxon>Mucoromycota</taxon>
        <taxon>Glomeromycotina</taxon>
        <taxon>Glomeromycetes</taxon>
        <taxon>Diversisporales</taxon>
        <taxon>Gigasporaceae</taxon>
        <taxon>Cetraspora</taxon>
    </lineage>
</organism>
<dbReference type="Proteomes" id="UP000789759">
    <property type="component" value="Unassembled WGS sequence"/>
</dbReference>
<feature type="non-terminal residue" evidence="1">
    <location>
        <position position="1"/>
    </location>
</feature>
<keyword evidence="2" id="KW-1185">Reference proteome</keyword>
<reference evidence="1" key="1">
    <citation type="submission" date="2021-06" db="EMBL/GenBank/DDBJ databases">
        <authorList>
            <person name="Kallberg Y."/>
            <person name="Tangrot J."/>
            <person name="Rosling A."/>
        </authorList>
    </citation>
    <scope>NUCLEOTIDE SEQUENCE</scope>
    <source>
        <strain evidence="1">FL966</strain>
    </source>
</reference>
<proteinExistence type="predicted"/>